<feature type="transmembrane region" description="Helical" evidence="10">
    <location>
        <begin position="90"/>
        <end position="110"/>
    </location>
</feature>
<dbReference type="STRING" id="1549855.AY555_03125"/>
<dbReference type="CDD" id="cd13123">
    <property type="entry name" value="MATE_MurJ_like"/>
    <property type="match status" value="1"/>
</dbReference>
<proteinExistence type="inferred from homology"/>
<evidence type="ECO:0000256" key="11">
    <source>
        <dbReference type="PIRNR" id="PIRNR002869"/>
    </source>
</evidence>
<feature type="transmembrane region" description="Helical" evidence="10">
    <location>
        <begin position="349"/>
        <end position="370"/>
    </location>
</feature>
<feature type="transmembrane region" description="Helical" evidence="10">
    <location>
        <begin position="449"/>
        <end position="470"/>
    </location>
</feature>
<evidence type="ECO:0000256" key="8">
    <source>
        <dbReference type="ARBA" id="ARBA00060041"/>
    </source>
</evidence>
<feature type="transmembrane region" description="Helical" evidence="10">
    <location>
        <begin position="382"/>
        <end position="402"/>
    </location>
</feature>
<dbReference type="PIRSF" id="PIRSF002869">
    <property type="entry name" value="MviN"/>
    <property type="match status" value="1"/>
</dbReference>
<keyword evidence="2 10" id="KW-1003">Cell membrane</keyword>
<evidence type="ECO:0000256" key="10">
    <source>
        <dbReference type="HAMAP-Rule" id="MF_02078"/>
    </source>
</evidence>
<dbReference type="GeneID" id="53316143"/>
<dbReference type="GO" id="GO:0005886">
    <property type="term" value="C:plasma membrane"/>
    <property type="evidence" value="ECO:0007669"/>
    <property type="project" value="UniProtKB-SubCell"/>
</dbReference>
<organism evidence="12 13">
    <name type="scientific">Haematospirillum jordaniae</name>
    <dbReference type="NCBI Taxonomy" id="1549855"/>
    <lineage>
        <taxon>Bacteria</taxon>
        <taxon>Pseudomonadati</taxon>
        <taxon>Pseudomonadota</taxon>
        <taxon>Alphaproteobacteria</taxon>
        <taxon>Rhodospirillales</taxon>
        <taxon>Novispirillaceae</taxon>
        <taxon>Haematospirillum</taxon>
    </lineage>
</organism>
<keyword evidence="3 10" id="KW-0812">Transmembrane</keyword>
<evidence type="ECO:0000256" key="2">
    <source>
        <dbReference type="ARBA" id="ARBA00022475"/>
    </source>
</evidence>
<dbReference type="HAMAP" id="MF_02078">
    <property type="entry name" value="MurJ_MviN"/>
    <property type="match status" value="1"/>
</dbReference>
<evidence type="ECO:0000256" key="3">
    <source>
        <dbReference type="ARBA" id="ARBA00022692"/>
    </source>
</evidence>
<feature type="transmembrane region" description="Helical" evidence="10">
    <location>
        <begin position="130"/>
        <end position="150"/>
    </location>
</feature>
<feature type="transmembrane region" description="Helical" evidence="10">
    <location>
        <begin position="313"/>
        <end position="337"/>
    </location>
</feature>
<dbReference type="PANTHER" id="PTHR47019:SF1">
    <property type="entry name" value="LIPID II FLIPPASE MURJ"/>
    <property type="match status" value="1"/>
</dbReference>
<dbReference type="EMBL" id="CP014525">
    <property type="protein sequence ID" value="AMW34343.1"/>
    <property type="molecule type" value="Genomic_DNA"/>
</dbReference>
<evidence type="ECO:0000256" key="6">
    <source>
        <dbReference type="ARBA" id="ARBA00022989"/>
    </source>
</evidence>
<evidence type="ECO:0000256" key="7">
    <source>
        <dbReference type="ARBA" id="ARBA00023136"/>
    </source>
</evidence>
<keyword evidence="10 11" id="KW-0961">Cell wall biogenesis/degradation</keyword>
<evidence type="ECO:0000256" key="1">
    <source>
        <dbReference type="ARBA" id="ARBA00004651"/>
    </source>
</evidence>
<dbReference type="InterPro" id="IPR004268">
    <property type="entry name" value="MurJ"/>
</dbReference>
<comment type="subcellular location">
    <subcellularLocation>
        <location evidence="10">Cell inner membrane</location>
        <topology evidence="10">Multi-pass membrane protein</topology>
    </subcellularLocation>
    <subcellularLocation>
        <location evidence="1">Cell membrane</location>
        <topology evidence="1">Multi-pass membrane protein</topology>
    </subcellularLocation>
</comment>
<feature type="transmembrane region" description="Helical" evidence="10">
    <location>
        <begin position="157"/>
        <end position="177"/>
    </location>
</feature>
<feature type="transmembrane region" description="Helical" evidence="10">
    <location>
        <begin position="476"/>
        <end position="499"/>
    </location>
</feature>
<keyword evidence="10 11" id="KW-0813">Transport</keyword>
<dbReference type="GO" id="GO:0008360">
    <property type="term" value="P:regulation of cell shape"/>
    <property type="evidence" value="ECO:0007669"/>
    <property type="project" value="UniProtKB-UniRule"/>
</dbReference>
<comment type="similarity">
    <text evidence="9 10 11">Belongs to the MurJ/MviN family.</text>
</comment>
<evidence type="ECO:0000256" key="5">
    <source>
        <dbReference type="ARBA" id="ARBA00022984"/>
    </source>
</evidence>
<sequence length="517" mass="55463">MALLRSVSIVGFFTLLSRFTGLAREALIAHYLGAGMVTDCFNVAWKLPNLFRRLFAEGAFSAAFVPLFSATLEQEGEDGARVFSDRVFSFLALALGLFSALMMMAMPWVMHVFAPGFSEIPGKHELASDLAGITFSYLFFVSLCSLLSGILNSLGRFAAAAGTPVLLNVVSMAGLVWLSDFTPTPGHALAWGTALAGIVQFLWLLHSAWRAGFLPRLVRPSLSPKVRLLLIRIVPVAFGAGLYQVSLLIDVVLASLLPEGSISWLNFADRLNQLPLGVVGIAMGTALLPVLSRQLAASDEAAALDSQNRGVELSLLLTLPAMVGLVLLAEPIVALVYERGAFTAADTEATAAALTAFSLGLPAYVLVKVFTPGFFARGDTSTPFRIAAVALGINVILNLVLMQVMAHVGLALATAIGSTVNAMLLGIVLWRRGHYRMDHRLLQRLPRTLLATSLMGGVVYAVGYAIPLFIPLLSWGVLVVQIVAGFVVFFLAAFLCGSVRREDLAYLRAMRRSQPRA</sequence>
<keyword evidence="7 10" id="KW-0472">Membrane</keyword>
<evidence type="ECO:0000256" key="4">
    <source>
        <dbReference type="ARBA" id="ARBA00022960"/>
    </source>
</evidence>
<dbReference type="PANTHER" id="PTHR47019">
    <property type="entry name" value="LIPID II FLIPPASE MURJ"/>
    <property type="match status" value="1"/>
</dbReference>
<feature type="transmembrane region" description="Helical" evidence="10">
    <location>
        <begin position="408"/>
        <end position="429"/>
    </location>
</feature>
<dbReference type="KEGG" id="hjo:AY555_03125"/>
<keyword evidence="13" id="KW-1185">Reference proteome</keyword>
<evidence type="ECO:0000256" key="9">
    <source>
        <dbReference type="ARBA" id="ARBA00061532"/>
    </source>
</evidence>
<dbReference type="GO" id="GO:0034204">
    <property type="term" value="P:lipid translocation"/>
    <property type="evidence" value="ECO:0007669"/>
    <property type="project" value="TreeGrafter"/>
</dbReference>
<evidence type="ECO:0000313" key="13">
    <source>
        <dbReference type="Proteomes" id="UP000076066"/>
    </source>
</evidence>
<dbReference type="Proteomes" id="UP000076066">
    <property type="component" value="Chromosome"/>
</dbReference>
<dbReference type="GO" id="GO:0015648">
    <property type="term" value="F:lipid-linked peptidoglycan transporter activity"/>
    <property type="evidence" value="ECO:0007669"/>
    <property type="project" value="UniProtKB-UniRule"/>
</dbReference>
<keyword evidence="10" id="KW-0997">Cell inner membrane</keyword>
<dbReference type="AlphaFoldDB" id="A0A143DDJ3"/>
<evidence type="ECO:0000313" key="12">
    <source>
        <dbReference type="EMBL" id="AMW34343.1"/>
    </source>
</evidence>
<dbReference type="RefSeq" id="WP_066133332.1">
    <property type="nucleotide sequence ID" value="NZ_CP014525.1"/>
</dbReference>
<dbReference type="NCBIfam" id="TIGR01695">
    <property type="entry name" value="murJ_mviN"/>
    <property type="match status" value="1"/>
</dbReference>
<feature type="transmembrane region" description="Helical" evidence="10">
    <location>
        <begin position="189"/>
        <end position="209"/>
    </location>
</feature>
<accession>A0A143DDJ3</accession>
<keyword evidence="5 10" id="KW-0573">Peptidoglycan synthesis</keyword>
<comment type="pathway">
    <text evidence="10">Cell wall biogenesis; peptidoglycan biosynthesis.</text>
</comment>
<feature type="transmembrane region" description="Helical" evidence="10">
    <location>
        <begin position="274"/>
        <end position="292"/>
    </location>
</feature>
<dbReference type="GO" id="GO:0009252">
    <property type="term" value="P:peptidoglycan biosynthetic process"/>
    <property type="evidence" value="ECO:0007669"/>
    <property type="project" value="UniProtKB-UniRule"/>
</dbReference>
<dbReference type="UniPathway" id="UPA00219"/>
<dbReference type="PRINTS" id="PR01806">
    <property type="entry name" value="VIRFACTRMVIN"/>
</dbReference>
<dbReference type="Pfam" id="PF03023">
    <property type="entry name" value="MurJ"/>
    <property type="match status" value="1"/>
</dbReference>
<name>A0A143DDJ3_9PROT</name>
<gene>
    <name evidence="10" type="primary">murJ</name>
    <name evidence="12" type="ORF">AY555_03125</name>
</gene>
<feature type="transmembrane region" description="Helical" evidence="10">
    <location>
        <begin position="229"/>
        <end position="254"/>
    </location>
</feature>
<dbReference type="GO" id="GO:0071555">
    <property type="term" value="P:cell wall organization"/>
    <property type="evidence" value="ECO:0007669"/>
    <property type="project" value="UniProtKB-UniRule"/>
</dbReference>
<keyword evidence="6 10" id="KW-1133">Transmembrane helix</keyword>
<reference evidence="12 13" key="1">
    <citation type="submission" date="2016-02" db="EMBL/GenBank/DDBJ databases">
        <title>Complete Genome of H5569, the type strain of the newly described species Haematospirillium jordaniae.</title>
        <authorList>
            <person name="Nicholson A.C."/>
            <person name="Humrighouse B.W."/>
            <person name="Loparov V."/>
            <person name="McQuiston J.R."/>
        </authorList>
    </citation>
    <scope>NUCLEOTIDE SEQUENCE [LARGE SCALE GENOMIC DNA]</scope>
    <source>
        <strain evidence="12 13">H5569</strain>
    </source>
</reference>
<comment type="function">
    <text evidence="8 10 11">Involved in peptidoglycan biosynthesis. Transports lipid-linked peptidoglycan precursors from the inner to the outer leaflet of the cytoplasmic membrane.</text>
</comment>
<protein>
    <recommendedName>
        <fullName evidence="10">Probable lipid II flippase MurJ</fullName>
    </recommendedName>
</protein>
<keyword evidence="4 10" id="KW-0133">Cell shape</keyword>
<dbReference type="InterPro" id="IPR051050">
    <property type="entry name" value="Lipid_II_flippase_MurJ/MviN"/>
</dbReference>
<dbReference type="OrthoDB" id="9816572at2"/>